<feature type="repeat" description="NHL" evidence="9">
    <location>
        <begin position="777"/>
        <end position="821"/>
    </location>
</feature>
<comment type="similarity">
    <text evidence="1">Belongs to the TRIM/RBCC family.</text>
</comment>
<name>A0AA35XF30_GEOBA</name>
<dbReference type="SMART" id="SM00184">
    <property type="entry name" value="RING"/>
    <property type="match status" value="1"/>
</dbReference>
<dbReference type="PANTHER" id="PTHR36983:SF2">
    <property type="entry name" value="DNAJ HOMOLOG SUBFAMILY C MEMBER 13"/>
    <property type="match status" value="1"/>
</dbReference>
<evidence type="ECO:0000256" key="3">
    <source>
        <dbReference type="ARBA" id="ARBA00022723"/>
    </source>
</evidence>
<gene>
    <name evidence="12" type="ORF">GBAR_LOCUS30743</name>
</gene>
<keyword evidence="6" id="KW-0862">Zinc</keyword>
<dbReference type="PROSITE" id="PS50194">
    <property type="entry name" value="FILAMIN_REPEAT"/>
    <property type="match status" value="1"/>
</dbReference>
<dbReference type="SUPFAM" id="SSF101898">
    <property type="entry name" value="NHL repeat"/>
    <property type="match status" value="1"/>
</dbReference>
<dbReference type="InterPro" id="IPR014756">
    <property type="entry name" value="Ig_E-set"/>
</dbReference>
<feature type="repeat" description="Filamin" evidence="8">
    <location>
        <begin position="645"/>
        <end position="704"/>
    </location>
</feature>
<dbReference type="Gene3D" id="2.60.40.10">
    <property type="entry name" value="Immunoglobulins"/>
    <property type="match status" value="1"/>
</dbReference>
<dbReference type="InterPro" id="IPR027370">
    <property type="entry name" value="Znf-RING_euk"/>
</dbReference>
<dbReference type="EMBL" id="CASHTH010004351">
    <property type="protein sequence ID" value="CAI8056423.1"/>
    <property type="molecule type" value="Genomic_DNA"/>
</dbReference>
<dbReference type="CDD" id="cd16449">
    <property type="entry name" value="RING-HC"/>
    <property type="match status" value="1"/>
</dbReference>
<reference evidence="12" key="1">
    <citation type="submission" date="2023-03" db="EMBL/GenBank/DDBJ databases">
        <authorList>
            <person name="Steffen K."/>
            <person name="Cardenas P."/>
        </authorList>
    </citation>
    <scope>NUCLEOTIDE SEQUENCE</scope>
</reference>
<dbReference type="SUPFAM" id="SSF57850">
    <property type="entry name" value="RING/U-box"/>
    <property type="match status" value="1"/>
</dbReference>
<feature type="domain" description="RING-type" evidence="10">
    <location>
        <begin position="354"/>
        <end position="380"/>
    </location>
</feature>
<dbReference type="InterPro" id="IPR001841">
    <property type="entry name" value="Znf_RING"/>
</dbReference>
<proteinExistence type="inferred from homology"/>
<keyword evidence="3" id="KW-0479">Metal-binding</keyword>
<evidence type="ECO:0000256" key="6">
    <source>
        <dbReference type="ARBA" id="ARBA00022833"/>
    </source>
</evidence>
<dbReference type="Gene3D" id="3.30.40.10">
    <property type="entry name" value="Zinc/RING finger domain, C3HC4 (zinc finger)"/>
    <property type="match status" value="1"/>
</dbReference>
<dbReference type="Pfam" id="PF00630">
    <property type="entry name" value="Filamin"/>
    <property type="match status" value="1"/>
</dbReference>
<feature type="repeat" description="NHL" evidence="9">
    <location>
        <begin position="825"/>
        <end position="868"/>
    </location>
</feature>
<evidence type="ECO:0000256" key="9">
    <source>
        <dbReference type="PROSITE-ProRule" id="PRU00504"/>
    </source>
</evidence>
<dbReference type="PROSITE" id="PS50089">
    <property type="entry name" value="ZF_RING_2"/>
    <property type="match status" value="1"/>
</dbReference>
<keyword evidence="5 7" id="KW-0863">Zinc-finger</keyword>
<keyword evidence="2" id="KW-0597">Phosphoprotein</keyword>
<evidence type="ECO:0000256" key="2">
    <source>
        <dbReference type="ARBA" id="ARBA00022553"/>
    </source>
</evidence>
<dbReference type="InterPro" id="IPR013783">
    <property type="entry name" value="Ig-like_fold"/>
</dbReference>
<dbReference type="GO" id="GO:2000641">
    <property type="term" value="P:regulation of early endosome to late endosome transport"/>
    <property type="evidence" value="ECO:0007669"/>
    <property type="project" value="InterPro"/>
</dbReference>
<dbReference type="Pfam" id="PF13445">
    <property type="entry name" value="zf-RING_UBOX"/>
    <property type="match status" value="1"/>
</dbReference>
<evidence type="ECO:0000256" key="5">
    <source>
        <dbReference type="ARBA" id="ARBA00022771"/>
    </source>
</evidence>
<dbReference type="InterPro" id="IPR011042">
    <property type="entry name" value="6-blade_b-propeller_TolB-like"/>
</dbReference>
<dbReference type="InterPro" id="IPR045802">
    <property type="entry name" value="GRV2/DNAJC13_N"/>
</dbReference>
<dbReference type="SMART" id="SM00336">
    <property type="entry name" value="BBOX"/>
    <property type="match status" value="1"/>
</dbReference>
<protein>
    <submittedName>
        <fullName evidence="12">DnaJ homolog subfamily C member 13</fullName>
    </submittedName>
</protein>
<dbReference type="Proteomes" id="UP001174909">
    <property type="component" value="Unassembled WGS sequence"/>
</dbReference>
<feature type="domain" description="B box-type" evidence="11">
    <location>
        <begin position="413"/>
        <end position="454"/>
    </location>
</feature>
<evidence type="ECO:0000256" key="4">
    <source>
        <dbReference type="ARBA" id="ARBA00022737"/>
    </source>
</evidence>
<dbReference type="Gene3D" id="2.120.10.30">
    <property type="entry name" value="TolB, C-terminal domain"/>
    <property type="match status" value="3"/>
</dbReference>
<dbReference type="PROSITE" id="PS00518">
    <property type="entry name" value="ZF_RING_1"/>
    <property type="match status" value="1"/>
</dbReference>
<sequence length="1175" mass="131152">MQYLKSNEKVPEEADRMHVRDNLKAVQVRRYCVSQVDITGHTLTDYKYKDIEYMAKVADHPGAFVVAAGGFGRLVKFKVQKHTPRYLEPAPRILALSENCIIERDPSTYIVVTIRPLSEVFALIRYTNDPQRFSIEDALLCSILDGVRASGNRDICIFSENKEKLINGSLTALLMKEGDQSSLPNDRLEEQFHALRRLVASKAGYGAFTSLTKKDDGISHACVDFLCALMQPMHDNYDLRQEQMNKSSLLSSKPFLEMVLEPLKTHVHPSLAIVKAAGLIMKAIIEEGTPEMAKKMQDLALAEGALPRHLHTSLFTASSDNRLLTHSPTIRPLVSIFMISLESPNKKIQDQVTCGICLEPYKQPRLLKCFHVYCEQCLQRLRCKEIHQDWYELKTHEFIDLDTLTGDLVPPLKKTLFCATHPSKKAKLYCETCDELICRDCTVRVHRDHQYDLVPESFAKQEKVIVDSIKAVEEQIATLERAVESVDTQCAAVVEQKTAVVADIRTAMAHLRQALEARETELVGQAEQTAQQKLKTLAAQRDGFELQLGQLRSCQDFVEESRRTCSQGEILRTKSPLVKQVNDLTGSFKPETLALAEQADMVFAHNLPELVKTCQQFGKVYCHPVYPEKCRASDREGEAYLRPVDSLRCELVASDGSSRVRGTVKRRNQNIYDISYHPQVAGEHQLHILIEEHPILNSPFKVTVLPNFTAPTNITGDLNAPYGIAVREGGEVVVAERSSHCISIISENGEKKSFGTGGSGPGQFTVLKQFSSAGKHLRTVGTLGSGPLQFQYPGGITVHPHTGKVYVADYGNHRIQVLNSDLTHSSSFGRKGSNIGEFSYPYDVATDSDGNVYVADHDNHRIQVFTVDGVYLRQFGKKGEGEGELNEPVSIAVDSGNVVYVGELKNNRITIFSTDGEFIKSFGRKGKSPVEFDCPYGLAVDKKGTAQLSRHLVGLWVTGNPTANALLHRVLPLGLMQYLKSNEKVPEEADRMHVRDNLKAVQGIFSENKEKLINGSLTALLMKEGDQNSLPNDRLEEQFHALRRLVASKAGYEAFTSLTNFREIVGKKVVRALRRKDDGISHACVDFLCALMQPMHDNYDLRQEQMNKSSLLSSKPFLEMVLEPLKTHVQLGTGALVVSSILDFFTFAVCPPYSETTEAEKFDMVLELISGLSPL</sequence>
<dbReference type="InterPro" id="IPR017907">
    <property type="entry name" value="Znf_RING_CS"/>
</dbReference>
<comment type="caution">
    <text evidence="12">The sequence shown here is derived from an EMBL/GenBank/DDBJ whole genome shotgun (WGS) entry which is preliminary data.</text>
</comment>
<dbReference type="InterPro" id="IPR013083">
    <property type="entry name" value="Znf_RING/FYVE/PHD"/>
</dbReference>
<evidence type="ECO:0000313" key="13">
    <source>
        <dbReference type="Proteomes" id="UP001174909"/>
    </source>
</evidence>
<dbReference type="SUPFAM" id="SSF81296">
    <property type="entry name" value="E set domains"/>
    <property type="match status" value="1"/>
</dbReference>
<dbReference type="InterPro" id="IPR017868">
    <property type="entry name" value="Filamin/ABP280_repeat-like"/>
</dbReference>
<evidence type="ECO:0000259" key="11">
    <source>
        <dbReference type="PROSITE" id="PS50119"/>
    </source>
</evidence>
<dbReference type="PANTHER" id="PTHR36983">
    <property type="entry name" value="DNAJ HOMOLOG SUBFAMILY C MEMBER 13"/>
    <property type="match status" value="1"/>
</dbReference>
<dbReference type="PROSITE" id="PS50119">
    <property type="entry name" value="ZF_BBOX"/>
    <property type="match status" value="1"/>
</dbReference>
<dbReference type="Pfam" id="PF01436">
    <property type="entry name" value="NHL"/>
    <property type="match status" value="2"/>
</dbReference>
<dbReference type="PROSITE" id="PS51125">
    <property type="entry name" value="NHL"/>
    <property type="match status" value="3"/>
</dbReference>
<dbReference type="GO" id="GO:0007032">
    <property type="term" value="P:endosome organization"/>
    <property type="evidence" value="ECO:0007669"/>
    <property type="project" value="InterPro"/>
</dbReference>
<dbReference type="InterPro" id="IPR001258">
    <property type="entry name" value="NHL_repeat"/>
</dbReference>
<dbReference type="Gene3D" id="3.30.160.60">
    <property type="entry name" value="Classic Zinc Finger"/>
    <property type="match status" value="1"/>
</dbReference>
<dbReference type="InterPro" id="IPR001298">
    <property type="entry name" value="Filamin/ABP280_rpt"/>
</dbReference>
<evidence type="ECO:0000259" key="10">
    <source>
        <dbReference type="PROSITE" id="PS50089"/>
    </source>
</evidence>
<dbReference type="InterPro" id="IPR000315">
    <property type="entry name" value="Znf_B-box"/>
</dbReference>
<dbReference type="GO" id="GO:0006898">
    <property type="term" value="P:receptor-mediated endocytosis"/>
    <property type="evidence" value="ECO:0007669"/>
    <property type="project" value="TreeGrafter"/>
</dbReference>
<evidence type="ECO:0000256" key="7">
    <source>
        <dbReference type="PROSITE-ProRule" id="PRU00024"/>
    </source>
</evidence>
<evidence type="ECO:0000313" key="12">
    <source>
        <dbReference type="EMBL" id="CAI8056423.1"/>
    </source>
</evidence>
<dbReference type="InterPro" id="IPR044978">
    <property type="entry name" value="GRV2/DNAJC13"/>
</dbReference>
<dbReference type="Pfam" id="PF19432">
    <property type="entry name" value="RME-8_N"/>
    <property type="match status" value="3"/>
</dbReference>
<dbReference type="SUPFAM" id="SSF57845">
    <property type="entry name" value="B-box zinc-binding domain"/>
    <property type="match status" value="1"/>
</dbReference>
<feature type="repeat" description="NHL" evidence="9">
    <location>
        <begin position="872"/>
        <end position="915"/>
    </location>
</feature>
<dbReference type="GO" id="GO:0008270">
    <property type="term" value="F:zinc ion binding"/>
    <property type="evidence" value="ECO:0007669"/>
    <property type="project" value="UniProtKB-KW"/>
</dbReference>
<accession>A0AA35XF30</accession>
<evidence type="ECO:0000256" key="8">
    <source>
        <dbReference type="PROSITE-ProRule" id="PRU00087"/>
    </source>
</evidence>
<dbReference type="SMART" id="SM00557">
    <property type="entry name" value="IG_FLMN"/>
    <property type="match status" value="1"/>
</dbReference>
<keyword evidence="4" id="KW-0677">Repeat</keyword>
<evidence type="ECO:0000256" key="1">
    <source>
        <dbReference type="ARBA" id="ARBA00008518"/>
    </source>
</evidence>
<dbReference type="Pfam" id="PF00643">
    <property type="entry name" value="zf-B_box"/>
    <property type="match status" value="1"/>
</dbReference>
<dbReference type="AlphaFoldDB" id="A0AA35XF30"/>
<dbReference type="GO" id="GO:0010008">
    <property type="term" value="C:endosome membrane"/>
    <property type="evidence" value="ECO:0007669"/>
    <property type="project" value="TreeGrafter"/>
</dbReference>
<keyword evidence="13" id="KW-1185">Reference proteome</keyword>
<organism evidence="12 13">
    <name type="scientific">Geodia barretti</name>
    <name type="common">Barrett's horny sponge</name>
    <dbReference type="NCBI Taxonomy" id="519541"/>
    <lineage>
        <taxon>Eukaryota</taxon>
        <taxon>Metazoa</taxon>
        <taxon>Porifera</taxon>
        <taxon>Demospongiae</taxon>
        <taxon>Heteroscleromorpha</taxon>
        <taxon>Tetractinellida</taxon>
        <taxon>Astrophorina</taxon>
        <taxon>Geodiidae</taxon>
        <taxon>Geodia</taxon>
    </lineage>
</organism>